<evidence type="ECO:0000313" key="2">
    <source>
        <dbReference type="WBParaSite" id="ES5_v2.g9408.t1"/>
    </source>
</evidence>
<name>A0AC34GWN1_9BILA</name>
<sequence length="391" mass="43061">MAQRQRARQREVQHVEDDDMGQRQRVRQREVQRVEEDEKQEEEEEVAADTTTNITIAAVTDALDLNFTPLKKLESEGFHANDLKKLSAQGYCTVEAVAYATRKEIFAVPGIGDKKCENLIAAAHKLIPMGFKPATEVHQKRADVILIETGSRELNRLLGGGIETGSLTEIFGEFRTGKTQLCHTLAVTCQLPIDCGGAEGKCIWFDTEGTFRPERLVAIAEARNLNSEQCLENVAYVRVHNTDHQMSLLIAARTMMAEGRYALVIVDSIINHYRTDFSGRGELAPRQAHLGKFLKSLATIASEFGVAVVMTNHVVATPDAAAGPYAGDSKKPCGGHILAHASTTRLYFKKGKGTSRVCKIYDSPSLPEGEATFAISNMGIVDSEEKDKDKR</sequence>
<accession>A0AC34GWN1</accession>
<protein>
    <submittedName>
        <fullName evidence="2">DNA repair protein RAD51 homolog</fullName>
    </submittedName>
</protein>
<organism evidence="1 2">
    <name type="scientific">Panagrolaimus sp. ES5</name>
    <dbReference type="NCBI Taxonomy" id="591445"/>
    <lineage>
        <taxon>Eukaryota</taxon>
        <taxon>Metazoa</taxon>
        <taxon>Ecdysozoa</taxon>
        <taxon>Nematoda</taxon>
        <taxon>Chromadorea</taxon>
        <taxon>Rhabditida</taxon>
        <taxon>Tylenchina</taxon>
        <taxon>Panagrolaimomorpha</taxon>
        <taxon>Panagrolaimoidea</taxon>
        <taxon>Panagrolaimidae</taxon>
        <taxon>Panagrolaimus</taxon>
    </lineage>
</organism>
<dbReference type="Proteomes" id="UP000887579">
    <property type="component" value="Unplaced"/>
</dbReference>
<reference evidence="2" key="1">
    <citation type="submission" date="2022-11" db="UniProtKB">
        <authorList>
            <consortium name="WormBaseParasite"/>
        </authorList>
    </citation>
    <scope>IDENTIFICATION</scope>
</reference>
<proteinExistence type="predicted"/>
<evidence type="ECO:0000313" key="1">
    <source>
        <dbReference type="Proteomes" id="UP000887579"/>
    </source>
</evidence>
<dbReference type="WBParaSite" id="ES5_v2.g9408.t1">
    <property type="protein sequence ID" value="ES5_v2.g9408.t1"/>
    <property type="gene ID" value="ES5_v2.g9408"/>
</dbReference>